<comment type="similarity">
    <text evidence="1">Belongs to the BetVI family.</text>
</comment>
<dbReference type="GO" id="GO:0005634">
    <property type="term" value="C:nucleus"/>
    <property type="evidence" value="ECO:0007669"/>
    <property type="project" value="TreeGrafter"/>
</dbReference>
<dbReference type="SMART" id="SM01037">
    <property type="entry name" value="Bet_v_1"/>
    <property type="match status" value="1"/>
</dbReference>
<comment type="caution">
    <text evidence="3">The sequence shown here is derived from an EMBL/GenBank/DDBJ whole genome shotgun (WGS) entry which is preliminary data.</text>
</comment>
<dbReference type="SUPFAM" id="SSF55961">
    <property type="entry name" value="Bet v1-like"/>
    <property type="match status" value="1"/>
</dbReference>
<gene>
    <name evidence="3" type="ORF">QJS04_geneDACA004510</name>
</gene>
<name>A0AAV9BUG6_ACOGR</name>
<dbReference type="InterPro" id="IPR023393">
    <property type="entry name" value="START-like_dom_sf"/>
</dbReference>
<evidence type="ECO:0000256" key="1">
    <source>
        <dbReference type="ARBA" id="ARBA00009744"/>
    </source>
</evidence>
<dbReference type="GO" id="GO:0004864">
    <property type="term" value="F:protein phosphatase inhibitor activity"/>
    <property type="evidence" value="ECO:0007669"/>
    <property type="project" value="InterPro"/>
</dbReference>
<dbReference type="InterPro" id="IPR024949">
    <property type="entry name" value="Bet_v_I_allergen"/>
</dbReference>
<protein>
    <submittedName>
        <fullName evidence="3">Major pollen allergen Bet v 1-M/N</fullName>
    </submittedName>
</protein>
<dbReference type="CDD" id="cd07816">
    <property type="entry name" value="Bet_v1-like"/>
    <property type="match status" value="1"/>
</dbReference>
<dbReference type="Pfam" id="PF00407">
    <property type="entry name" value="Bet_v_1"/>
    <property type="match status" value="1"/>
</dbReference>
<dbReference type="GO" id="GO:0009738">
    <property type="term" value="P:abscisic acid-activated signaling pathway"/>
    <property type="evidence" value="ECO:0007669"/>
    <property type="project" value="InterPro"/>
</dbReference>
<dbReference type="Gene3D" id="3.30.530.20">
    <property type="match status" value="1"/>
</dbReference>
<dbReference type="InterPro" id="IPR050279">
    <property type="entry name" value="Plant_def-hormone_signal"/>
</dbReference>
<dbReference type="GO" id="GO:0006952">
    <property type="term" value="P:defense response"/>
    <property type="evidence" value="ECO:0007669"/>
    <property type="project" value="InterPro"/>
</dbReference>
<dbReference type="FunFam" id="3.30.530.20:FF:000007">
    <property type="entry name" value="Major pollen allergen Bet v 1-A"/>
    <property type="match status" value="1"/>
</dbReference>
<dbReference type="EMBL" id="JAUJYN010000001">
    <property type="protein sequence ID" value="KAK1280062.1"/>
    <property type="molecule type" value="Genomic_DNA"/>
</dbReference>
<proteinExistence type="inferred from homology"/>
<feature type="domain" description="Bet v I/Major latex protein" evidence="2">
    <location>
        <begin position="1"/>
        <end position="155"/>
    </location>
</feature>
<accession>A0AAV9BUG6</accession>
<sequence length="155" mass="16607">MVAGVHTEEFTSTVSVEKLWKAGVDDAHNLLPTLLPHVITSVEVIEGSGGPGTLKKFTFTDVVEYKSLTDRVDIYDPVNHLFKHSVVEGGLLGTKLKSLVFEIKVEAAGEGGCLVKVKAEYDSIDDGFPTAEEAAKITGNMVGMIKAVEGYLLAN</sequence>
<dbReference type="GO" id="GO:0038023">
    <property type="term" value="F:signaling receptor activity"/>
    <property type="evidence" value="ECO:0007669"/>
    <property type="project" value="InterPro"/>
</dbReference>
<reference evidence="3" key="1">
    <citation type="journal article" date="2023" name="Nat. Commun.">
        <title>Diploid and tetraploid genomes of Acorus and the evolution of monocots.</title>
        <authorList>
            <person name="Ma L."/>
            <person name="Liu K.W."/>
            <person name="Li Z."/>
            <person name="Hsiao Y.Y."/>
            <person name="Qi Y."/>
            <person name="Fu T."/>
            <person name="Tang G.D."/>
            <person name="Zhang D."/>
            <person name="Sun W.H."/>
            <person name="Liu D.K."/>
            <person name="Li Y."/>
            <person name="Chen G.Z."/>
            <person name="Liu X.D."/>
            <person name="Liao X.Y."/>
            <person name="Jiang Y.T."/>
            <person name="Yu X."/>
            <person name="Hao Y."/>
            <person name="Huang J."/>
            <person name="Zhao X.W."/>
            <person name="Ke S."/>
            <person name="Chen Y.Y."/>
            <person name="Wu W.L."/>
            <person name="Hsu J.L."/>
            <person name="Lin Y.F."/>
            <person name="Huang M.D."/>
            <person name="Li C.Y."/>
            <person name="Huang L."/>
            <person name="Wang Z.W."/>
            <person name="Zhao X."/>
            <person name="Zhong W.Y."/>
            <person name="Peng D.H."/>
            <person name="Ahmad S."/>
            <person name="Lan S."/>
            <person name="Zhang J.S."/>
            <person name="Tsai W.C."/>
            <person name="Van de Peer Y."/>
            <person name="Liu Z.J."/>
        </authorList>
    </citation>
    <scope>NUCLEOTIDE SEQUENCE</scope>
    <source>
        <strain evidence="3">SCP</strain>
    </source>
</reference>
<dbReference type="InterPro" id="IPR000916">
    <property type="entry name" value="Bet_v_I/MLP"/>
</dbReference>
<dbReference type="GO" id="GO:0010427">
    <property type="term" value="F:abscisic acid binding"/>
    <property type="evidence" value="ECO:0007669"/>
    <property type="project" value="InterPro"/>
</dbReference>
<dbReference type="PANTHER" id="PTHR31213">
    <property type="entry name" value="OS08G0374000 PROTEIN-RELATED"/>
    <property type="match status" value="1"/>
</dbReference>
<reference evidence="3" key="2">
    <citation type="submission" date="2023-06" db="EMBL/GenBank/DDBJ databases">
        <authorList>
            <person name="Ma L."/>
            <person name="Liu K.-W."/>
            <person name="Li Z."/>
            <person name="Hsiao Y.-Y."/>
            <person name="Qi Y."/>
            <person name="Fu T."/>
            <person name="Tang G."/>
            <person name="Zhang D."/>
            <person name="Sun W.-H."/>
            <person name="Liu D.-K."/>
            <person name="Li Y."/>
            <person name="Chen G.-Z."/>
            <person name="Liu X.-D."/>
            <person name="Liao X.-Y."/>
            <person name="Jiang Y.-T."/>
            <person name="Yu X."/>
            <person name="Hao Y."/>
            <person name="Huang J."/>
            <person name="Zhao X.-W."/>
            <person name="Ke S."/>
            <person name="Chen Y.-Y."/>
            <person name="Wu W.-L."/>
            <person name="Hsu J.-L."/>
            <person name="Lin Y.-F."/>
            <person name="Huang M.-D."/>
            <person name="Li C.-Y."/>
            <person name="Huang L."/>
            <person name="Wang Z.-W."/>
            <person name="Zhao X."/>
            <person name="Zhong W.-Y."/>
            <person name="Peng D.-H."/>
            <person name="Ahmad S."/>
            <person name="Lan S."/>
            <person name="Zhang J.-S."/>
            <person name="Tsai W.-C."/>
            <person name="Van De Peer Y."/>
            <person name="Liu Z.-J."/>
        </authorList>
    </citation>
    <scope>NUCLEOTIDE SEQUENCE</scope>
    <source>
        <strain evidence="3">SCP</strain>
        <tissue evidence="3">Leaves</tissue>
    </source>
</reference>
<dbReference type="PRINTS" id="PR00634">
    <property type="entry name" value="BETALLERGEN"/>
</dbReference>
<evidence type="ECO:0000259" key="2">
    <source>
        <dbReference type="SMART" id="SM01037"/>
    </source>
</evidence>
<dbReference type="GO" id="GO:0005737">
    <property type="term" value="C:cytoplasm"/>
    <property type="evidence" value="ECO:0007669"/>
    <property type="project" value="TreeGrafter"/>
</dbReference>
<organism evidence="3 4">
    <name type="scientific">Acorus gramineus</name>
    <name type="common">Dwarf sweet flag</name>
    <dbReference type="NCBI Taxonomy" id="55184"/>
    <lineage>
        <taxon>Eukaryota</taxon>
        <taxon>Viridiplantae</taxon>
        <taxon>Streptophyta</taxon>
        <taxon>Embryophyta</taxon>
        <taxon>Tracheophyta</taxon>
        <taxon>Spermatophyta</taxon>
        <taxon>Magnoliopsida</taxon>
        <taxon>Liliopsida</taxon>
        <taxon>Acoraceae</taxon>
        <taxon>Acorus</taxon>
    </lineage>
</organism>
<evidence type="ECO:0000313" key="3">
    <source>
        <dbReference type="EMBL" id="KAK1280062.1"/>
    </source>
</evidence>
<keyword evidence="4" id="KW-1185">Reference proteome</keyword>
<dbReference type="Proteomes" id="UP001179952">
    <property type="component" value="Unassembled WGS sequence"/>
</dbReference>
<evidence type="ECO:0000313" key="4">
    <source>
        <dbReference type="Proteomes" id="UP001179952"/>
    </source>
</evidence>
<dbReference type="PANTHER" id="PTHR31213:SF201">
    <property type="entry name" value="OS03G0300400 PROTEIN"/>
    <property type="match status" value="1"/>
</dbReference>
<dbReference type="AlphaFoldDB" id="A0AAV9BUG6"/>